<feature type="transmembrane region" description="Helical" evidence="9">
    <location>
        <begin position="422"/>
        <end position="445"/>
    </location>
</feature>
<evidence type="ECO:0000256" key="9">
    <source>
        <dbReference type="RuleBase" id="RU362011"/>
    </source>
</evidence>
<keyword evidence="5 9" id="KW-0460">Magnesium</keyword>
<dbReference type="SUPFAM" id="SSF54631">
    <property type="entry name" value="CBS-domain pair"/>
    <property type="match status" value="1"/>
</dbReference>
<dbReference type="AlphaFoldDB" id="K4L2H3"/>
<reference evidence="11 12" key="1">
    <citation type="journal article" date="2013" name="Genome Announc.">
        <title>Complete genome sequence of Simiduia agarivorans SA1(T), a marine bacterium able to degrade a variety of polysaccharides.</title>
        <authorList>
            <person name="Lin S.Y."/>
            <person name="Shieh W.Y."/>
            <person name="Chen J.S."/>
            <person name="Tang S.L."/>
        </authorList>
    </citation>
    <scope>NUCLEOTIDE SEQUENCE [LARGE SCALE GENOMIC DNA]</scope>
    <source>
        <strain evidence="12">DSM 21679 / JCM 13881 / BCRC 17597 / SA1</strain>
    </source>
</reference>
<keyword evidence="3 9" id="KW-0813">Transport</keyword>
<feature type="domain" description="CBS" evidence="10">
    <location>
        <begin position="200"/>
        <end position="256"/>
    </location>
</feature>
<dbReference type="PANTHER" id="PTHR41394">
    <property type="entry name" value="MAGNESIUM TRANSPORTER MGTE"/>
    <property type="match status" value="1"/>
</dbReference>
<accession>K4L2H3</accession>
<feature type="transmembrane region" description="Helical" evidence="9">
    <location>
        <begin position="316"/>
        <end position="337"/>
    </location>
</feature>
<gene>
    <name evidence="11" type="ordered locus">M5M_16275</name>
</gene>
<dbReference type="EMBL" id="CP003746">
    <property type="protein sequence ID" value="AFV00388.1"/>
    <property type="molecule type" value="Genomic_DNA"/>
</dbReference>
<dbReference type="InterPro" id="IPR046342">
    <property type="entry name" value="CBS_dom_sf"/>
</dbReference>
<dbReference type="HOGENOM" id="CLU_037408_2_2_6"/>
<dbReference type="GO" id="GO:0015095">
    <property type="term" value="F:magnesium ion transmembrane transporter activity"/>
    <property type="evidence" value="ECO:0007669"/>
    <property type="project" value="UniProtKB-UniRule"/>
</dbReference>
<sequence>MDNKALRELLEQMLESPDKHQLRAVMENRHIADFADALDGFSAPQAARLLDLLTLHDHAEAFSFLTEERQAEIATAMSRNDLAALFSQMESDERADLYNKLTDEQRQAVLPGLAQAERDDVRRLASYPEQTAGALMTSDYATLKAHWTVHKALLRLRLEAPDKETIYQMYVIDKFRTLLGTLSLKQLILASPDTKIADLMLTDVVSVNVADDQEDVIETIRHYDLLAIPVLDDEQQLVGIITYDDAMDAAVEEATEDAQKSGSVATLNSSFKDISLGRLYSKRIGWLLLLVFGALFSGAGIAYFEDIIARNVALVFFLPLLVGSGGNAGSQASALMVRAMATGEVQMKDWFSLLGREVMVAAALGFTLALAVSGLGWMRGGPDVAIVVASAMVCVVLAGSLIGFGLPFILSRFNMDPAAASGPLVTTIVDATGVLIYLGFASVMLGL</sequence>
<dbReference type="Gene3D" id="1.10.357.20">
    <property type="entry name" value="SLC41 divalent cation transporters, integral membrane domain"/>
    <property type="match status" value="1"/>
</dbReference>
<evidence type="ECO:0000256" key="2">
    <source>
        <dbReference type="ARBA" id="ARBA00009749"/>
    </source>
</evidence>
<feature type="transmembrane region" description="Helical" evidence="9">
    <location>
        <begin position="384"/>
        <end position="410"/>
    </location>
</feature>
<dbReference type="InterPro" id="IPR038076">
    <property type="entry name" value="MgtE_N_sf"/>
</dbReference>
<keyword evidence="9" id="KW-1003">Cell membrane</keyword>
<evidence type="ECO:0000259" key="10">
    <source>
        <dbReference type="PROSITE" id="PS51371"/>
    </source>
</evidence>
<dbReference type="STRING" id="1117647.M5M_16275"/>
<dbReference type="PANTHER" id="PTHR41394:SF8">
    <property type="entry name" value="MAGNESIUM TRANSPORTER MGTE"/>
    <property type="match status" value="1"/>
</dbReference>
<dbReference type="SMART" id="SM00924">
    <property type="entry name" value="MgtE_N"/>
    <property type="match status" value="1"/>
</dbReference>
<evidence type="ECO:0000313" key="12">
    <source>
        <dbReference type="Proteomes" id="UP000000466"/>
    </source>
</evidence>
<organism evidence="11 12">
    <name type="scientific">Simiduia agarivorans (strain DSM 21679 / JCM 13881 / BCRC 17597 / SA1)</name>
    <dbReference type="NCBI Taxonomy" id="1117647"/>
    <lineage>
        <taxon>Bacteria</taxon>
        <taxon>Pseudomonadati</taxon>
        <taxon>Pseudomonadota</taxon>
        <taxon>Gammaproteobacteria</taxon>
        <taxon>Cellvibrionales</taxon>
        <taxon>Cellvibrionaceae</taxon>
        <taxon>Simiduia</taxon>
    </lineage>
</organism>
<dbReference type="Pfam" id="PF01769">
    <property type="entry name" value="MgtE"/>
    <property type="match status" value="1"/>
</dbReference>
<keyword evidence="8" id="KW-0129">CBS domain</keyword>
<dbReference type="NCBIfam" id="TIGR00400">
    <property type="entry name" value="mgtE"/>
    <property type="match status" value="1"/>
</dbReference>
<name>K4L2H3_SIMAS</name>
<keyword evidence="4 9" id="KW-0812">Transmembrane</keyword>
<dbReference type="InterPro" id="IPR006667">
    <property type="entry name" value="SLC41_membr_dom"/>
</dbReference>
<dbReference type="InterPro" id="IPR006669">
    <property type="entry name" value="MgtE_transporter"/>
</dbReference>
<dbReference type="InterPro" id="IPR036739">
    <property type="entry name" value="SLC41_membr_dom_sf"/>
</dbReference>
<feature type="transmembrane region" description="Helical" evidence="9">
    <location>
        <begin position="358"/>
        <end position="378"/>
    </location>
</feature>
<keyword evidence="12" id="KW-1185">Reference proteome</keyword>
<keyword evidence="7 9" id="KW-0472">Membrane</keyword>
<dbReference type="GO" id="GO:0046872">
    <property type="term" value="F:metal ion binding"/>
    <property type="evidence" value="ECO:0007669"/>
    <property type="project" value="UniProtKB-KW"/>
</dbReference>
<dbReference type="InterPro" id="IPR000644">
    <property type="entry name" value="CBS_dom"/>
</dbReference>
<evidence type="ECO:0000256" key="6">
    <source>
        <dbReference type="ARBA" id="ARBA00022989"/>
    </source>
</evidence>
<dbReference type="RefSeq" id="WP_015048540.1">
    <property type="nucleotide sequence ID" value="NC_018868.3"/>
</dbReference>
<comment type="function">
    <text evidence="9">Acts as a magnesium transporter.</text>
</comment>
<dbReference type="Gene3D" id="1.25.60.10">
    <property type="entry name" value="MgtE N-terminal domain-like"/>
    <property type="match status" value="1"/>
</dbReference>
<dbReference type="SUPFAM" id="SSF161093">
    <property type="entry name" value="MgtE membrane domain-like"/>
    <property type="match status" value="1"/>
</dbReference>
<dbReference type="Proteomes" id="UP000000466">
    <property type="component" value="Chromosome"/>
</dbReference>
<dbReference type="eggNOG" id="COG2239">
    <property type="taxonomic scope" value="Bacteria"/>
</dbReference>
<dbReference type="GO" id="GO:0005886">
    <property type="term" value="C:plasma membrane"/>
    <property type="evidence" value="ECO:0007669"/>
    <property type="project" value="UniProtKB-SubCell"/>
</dbReference>
<dbReference type="KEGG" id="saga:M5M_16275"/>
<protein>
    <recommendedName>
        <fullName evidence="9">Magnesium transporter MgtE</fullName>
    </recommendedName>
</protein>
<comment type="subunit">
    <text evidence="9">Homodimer.</text>
</comment>
<dbReference type="CDD" id="cd04606">
    <property type="entry name" value="CBS_pair_Mg_transporter"/>
    <property type="match status" value="1"/>
</dbReference>
<proteinExistence type="inferred from homology"/>
<feature type="transmembrane region" description="Helical" evidence="9">
    <location>
        <begin position="284"/>
        <end position="304"/>
    </location>
</feature>
<evidence type="ECO:0000256" key="1">
    <source>
        <dbReference type="ARBA" id="ARBA00004141"/>
    </source>
</evidence>
<evidence type="ECO:0000256" key="7">
    <source>
        <dbReference type="ARBA" id="ARBA00023136"/>
    </source>
</evidence>
<evidence type="ECO:0000256" key="4">
    <source>
        <dbReference type="ARBA" id="ARBA00022692"/>
    </source>
</evidence>
<keyword evidence="6 9" id="KW-1133">Transmembrane helix</keyword>
<evidence type="ECO:0000256" key="5">
    <source>
        <dbReference type="ARBA" id="ARBA00022842"/>
    </source>
</evidence>
<comment type="subcellular location">
    <subcellularLocation>
        <location evidence="9">Cell membrane</location>
        <topology evidence="9">Multi-pass membrane protein</topology>
    </subcellularLocation>
    <subcellularLocation>
        <location evidence="1">Membrane</location>
        <topology evidence="1">Multi-pass membrane protein</topology>
    </subcellularLocation>
</comment>
<evidence type="ECO:0000256" key="8">
    <source>
        <dbReference type="PROSITE-ProRule" id="PRU00703"/>
    </source>
</evidence>
<dbReference type="Pfam" id="PF03448">
    <property type="entry name" value="MgtE_N"/>
    <property type="match status" value="1"/>
</dbReference>
<dbReference type="InterPro" id="IPR006668">
    <property type="entry name" value="Mg_transptr_MgtE_intracell_dom"/>
</dbReference>
<dbReference type="Pfam" id="PF00571">
    <property type="entry name" value="CBS"/>
    <property type="match status" value="2"/>
</dbReference>
<dbReference type="OrthoDB" id="9790355at2"/>
<evidence type="ECO:0000256" key="3">
    <source>
        <dbReference type="ARBA" id="ARBA00022448"/>
    </source>
</evidence>
<keyword evidence="9" id="KW-0479">Metal-binding</keyword>
<dbReference type="PROSITE" id="PS51371">
    <property type="entry name" value="CBS"/>
    <property type="match status" value="1"/>
</dbReference>
<dbReference type="SUPFAM" id="SSF158791">
    <property type="entry name" value="MgtE N-terminal domain-like"/>
    <property type="match status" value="1"/>
</dbReference>
<dbReference type="Gene3D" id="3.10.580.10">
    <property type="entry name" value="CBS-domain"/>
    <property type="match status" value="1"/>
</dbReference>
<comment type="similarity">
    <text evidence="2 9">Belongs to the SLC41A transporter family.</text>
</comment>
<evidence type="ECO:0000313" key="11">
    <source>
        <dbReference type="EMBL" id="AFV00388.1"/>
    </source>
</evidence>